<sequence length="254" mass="28543">MRMIVLSICQEEARLKRKRTQLSLNPPVNRSTNRNNVDINSSIDTQMLDQLIAKRVAEALAAAAIEGDRVKFASSILLDGVLTWWNVMPIGIDIKPNGKTSCGTLKVKGTNLTAYNQLDLHEAIEMAQGLMYQVVQELGENSGDKKKWNGNHYNHNNTNHASNLNPNKRPKAARVSYCWQGHKVKDCRAPPRLTSQIGPGNQEDREVMSLVLDVARRDITRTSVQTMEIKAEETKFEATRKVLRTIRGRIKGTL</sequence>
<evidence type="ECO:0000313" key="2">
    <source>
        <dbReference type="Proteomes" id="UP001151760"/>
    </source>
</evidence>
<comment type="caution">
    <text evidence="1">The sequence shown here is derived from an EMBL/GenBank/DDBJ whole genome shotgun (WGS) entry which is preliminary data.</text>
</comment>
<gene>
    <name evidence="1" type="ORF">Tco_1093237</name>
</gene>
<keyword evidence="2" id="KW-1185">Reference proteome</keyword>
<protein>
    <recommendedName>
        <fullName evidence="3">Reverse transcriptase domain-containing protein</fullName>
    </recommendedName>
</protein>
<organism evidence="1 2">
    <name type="scientific">Tanacetum coccineum</name>
    <dbReference type="NCBI Taxonomy" id="301880"/>
    <lineage>
        <taxon>Eukaryota</taxon>
        <taxon>Viridiplantae</taxon>
        <taxon>Streptophyta</taxon>
        <taxon>Embryophyta</taxon>
        <taxon>Tracheophyta</taxon>
        <taxon>Spermatophyta</taxon>
        <taxon>Magnoliopsida</taxon>
        <taxon>eudicotyledons</taxon>
        <taxon>Gunneridae</taxon>
        <taxon>Pentapetalae</taxon>
        <taxon>asterids</taxon>
        <taxon>campanulids</taxon>
        <taxon>Asterales</taxon>
        <taxon>Asteraceae</taxon>
        <taxon>Asteroideae</taxon>
        <taxon>Anthemideae</taxon>
        <taxon>Anthemidinae</taxon>
        <taxon>Tanacetum</taxon>
    </lineage>
</organism>
<proteinExistence type="predicted"/>
<evidence type="ECO:0008006" key="3">
    <source>
        <dbReference type="Google" id="ProtNLM"/>
    </source>
</evidence>
<reference evidence="1" key="1">
    <citation type="journal article" date="2022" name="Int. J. Mol. Sci.">
        <title>Draft Genome of Tanacetum Coccineum: Genomic Comparison of Closely Related Tanacetum-Family Plants.</title>
        <authorList>
            <person name="Yamashiro T."/>
            <person name="Shiraishi A."/>
            <person name="Nakayama K."/>
            <person name="Satake H."/>
        </authorList>
    </citation>
    <scope>NUCLEOTIDE SEQUENCE</scope>
</reference>
<accession>A0ABQ5IC45</accession>
<name>A0ABQ5IC45_9ASTR</name>
<dbReference type="Proteomes" id="UP001151760">
    <property type="component" value="Unassembled WGS sequence"/>
</dbReference>
<reference evidence="1" key="2">
    <citation type="submission" date="2022-01" db="EMBL/GenBank/DDBJ databases">
        <authorList>
            <person name="Yamashiro T."/>
            <person name="Shiraishi A."/>
            <person name="Satake H."/>
            <person name="Nakayama K."/>
        </authorList>
    </citation>
    <scope>NUCLEOTIDE SEQUENCE</scope>
</reference>
<dbReference type="EMBL" id="BQNB010020606">
    <property type="protein sequence ID" value="GJT97719.1"/>
    <property type="molecule type" value="Genomic_DNA"/>
</dbReference>
<evidence type="ECO:0000313" key="1">
    <source>
        <dbReference type="EMBL" id="GJT97719.1"/>
    </source>
</evidence>